<dbReference type="GO" id="GO:0005737">
    <property type="term" value="C:cytoplasm"/>
    <property type="evidence" value="ECO:0007669"/>
    <property type="project" value="TreeGrafter"/>
</dbReference>
<dbReference type="Proteomes" id="UP000324832">
    <property type="component" value="Unassembled WGS sequence"/>
</dbReference>
<dbReference type="GO" id="GO:0004364">
    <property type="term" value="F:glutathione transferase activity"/>
    <property type="evidence" value="ECO:0007669"/>
    <property type="project" value="TreeGrafter"/>
</dbReference>
<dbReference type="PANTHER" id="PTHR43968">
    <property type="match status" value="1"/>
</dbReference>
<protein>
    <recommendedName>
        <fullName evidence="3">GST C-terminal domain-containing protein</fullName>
    </recommendedName>
</protein>
<dbReference type="InterPro" id="IPR050983">
    <property type="entry name" value="GST_Omega/HSP26"/>
</dbReference>
<evidence type="ECO:0000256" key="1">
    <source>
        <dbReference type="ARBA" id="ARBA00011067"/>
    </source>
</evidence>
<dbReference type="GO" id="GO:0006749">
    <property type="term" value="P:glutathione metabolic process"/>
    <property type="evidence" value="ECO:0007669"/>
    <property type="project" value="TreeGrafter"/>
</dbReference>
<dbReference type="InterPro" id="IPR010987">
    <property type="entry name" value="Glutathione-S-Trfase_C-like"/>
</dbReference>
<dbReference type="InterPro" id="IPR036282">
    <property type="entry name" value="Glutathione-S-Trfase_C_sf"/>
</dbReference>
<sequence length="90" mass="10918">MRGTLFLGGVQPGFIDYMIWPWLERIPSVVEIDTRIAIDNKRYPKLNEYIKRMENDSVVKQYIIPLDVYRKFFNNYVKGVYEYEYLNIKE</sequence>
<evidence type="ECO:0000256" key="2">
    <source>
        <dbReference type="ARBA" id="ARBA00023002"/>
    </source>
</evidence>
<organism evidence="4 5">
    <name type="scientific">Leptidea sinapis</name>
    <dbReference type="NCBI Taxonomy" id="189913"/>
    <lineage>
        <taxon>Eukaryota</taxon>
        <taxon>Metazoa</taxon>
        <taxon>Ecdysozoa</taxon>
        <taxon>Arthropoda</taxon>
        <taxon>Hexapoda</taxon>
        <taxon>Insecta</taxon>
        <taxon>Pterygota</taxon>
        <taxon>Neoptera</taxon>
        <taxon>Endopterygota</taxon>
        <taxon>Lepidoptera</taxon>
        <taxon>Glossata</taxon>
        <taxon>Ditrysia</taxon>
        <taxon>Papilionoidea</taxon>
        <taxon>Pieridae</taxon>
        <taxon>Dismorphiinae</taxon>
        <taxon>Leptidea</taxon>
    </lineage>
</organism>
<reference evidence="4 5" key="1">
    <citation type="submission" date="2017-07" db="EMBL/GenBank/DDBJ databases">
        <authorList>
            <person name="Talla V."/>
            <person name="Backstrom N."/>
        </authorList>
    </citation>
    <scope>NUCLEOTIDE SEQUENCE [LARGE SCALE GENOMIC DNA]</scope>
</reference>
<evidence type="ECO:0000313" key="4">
    <source>
        <dbReference type="EMBL" id="VVD03202.1"/>
    </source>
</evidence>
<dbReference type="AlphaFoldDB" id="A0A5E4QYQ1"/>
<proteinExistence type="inferred from homology"/>
<evidence type="ECO:0000313" key="5">
    <source>
        <dbReference type="Proteomes" id="UP000324832"/>
    </source>
</evidence>
<keyword evidence="5" id="KW-1185">Reference proteome</keyword>
<name>A0A5E4QYQ1_9NEOP</name>
<dbReference type="PANTHER" id="PTHR43968:SF6">
    <property type="entry name" value="GLUTATHIONE S-TRANSFERASE OMEGA"/>
    <property type="match status" value="1"/>
</dbReference>
<dbReference type="SUPFAM" id="SSF47616">
    <property type="entry name" value="GST C-terminal domain-like"/>
    <property type="match status" value="1"/>
</dbReference>
<gene>
    <name evidence="4" type="ORF">LSINAPIS_LOCUS13239</name>
</gene>
<keyword evidence="2" id="KW-0560">Oxidoreductase</keyword>
<dbReference type="EMBL" id="FZQP02006665">
    <property type="protein sequence ID" value="VVD03202.1"/>
    <property type="molecule type" value="Genomic_DNA"/>
</dbReference>
<dbReference type="Gene3D" id="3.40.30.10">
    <property type="entry name" value="Glutaredoxin"/>
    <property type="match status" value="1"/>
</dbReference>
<comment type="similarity">
    <text evidence="1">Belongs to the GST superfamily. Omega family.</text>
</comment>
<dbReference type="Gene3D" id="1.20.1050.10">
    <property type="match status" value="1"/>
</dbReference>
<dbReference type="FunFam" id="1.20.1050.10:FF:000009">
    <property type="entry name" value="Glutathione S-transferase omega-1"/>
    <property type="match status" value="1"/>
</dbReference>
<accession>A0A5E4QYQ1</accession>
<evidence type="ECO:0000259" key="3">
    <source>
        <dbReference type="PROSITE" id="PS50405"/>
    </source>
</evidence>
<feature type="domain" description="GST C-terminal" evidence="3">
    <location>
        <begin position="1"/>
        <end position="77"/>
    </location>
</feature>
<dbReference type="Pfam" id="PF13410">
    <property type="entry name" value="GST_C_2"/>
    <property type="match status" value="1"/>
</dbReference>
<dbReference type="PROSITE" id="PS50405">
    <property type="entry name" value="GST_CTER"/>
    <property type="match status" value="1"/>
</dbReference>
<dbReference type="GO" id="GO:0045174">
    <property type="term" value="F:glutathione dehydrogenase (ascorbate) activity"/>
    <property type="evidence" value="ECO:0007669"/>
    <property type="project" value="TreeGrafter"/>
</dbReference>